<reference evidence="7 8" key="1">
    <citation type="submission" date="2019-09" db="EMBL/GenBank/DDBJ databases">
        <title>Bird 10,000 Genomes (B10K) Project - Family phase.</title>
        <authorList>
            <person name="Zhang G."/>
        </authorList>
    </citation>
    <scope>NUCLEOTIDE SEQUENCE [LARGE SCALE GENOMIC DNA]</scope>
    <source>
        <strain evidence="7">B10K-DU-005-73</strain>
        <tissue evidence="7">Liver</tissue>
    </source>
</reference>
<keyword evidence="1" id="KW-0175">Coiled coil</keyword>
<feature type="non-terminal residue" evidence="7">
    <location>
        <position position="842"/>
    </location>
</feature>
<name>A0A7L0HD09_AREIN</name>
<evidence type="ECO:0000259" key="4">
    <source>
        <dbReference type="Pfam" id="PF23337"/>
    </source>
</evidence>
<feature type="domain" description="PTHB1 N-terminal" evidence="2">
    <location>
        <begin position="1"/>
        <end position="363"/>
    </location>
</feature>
<dbReference type="Pfam" id="PF23339">
    <property type="entry name" value="PTHB1_CtH"/>
    <property type="match status" value="1"/>
</dbReference>
<dbReference type="InterPro" id="IPR026511">
    <property type="entry name" value="PTHB1"/>
</dbReference>
<protein>
    <submittedName>
        <fullName evidence="7">PTHB1 protein</fullName>
    </submittedName>
</protein>
<dbReference type="PANTHER" id="PTHR20991">
    <property type="entry name" value="PARATHYROID HORMONE-RESPONSIVE B1 GENE"/>
    <property type="match status" value="1"/>
</dbReference>
<dbReference type="Pfam" id="PF14727">
    <property type="entry name" value="PHTB1_N"/>
    <property type="match status" value="1"/>
</dbReference>
<feature type="domain" description="PTHB1 hairpin" evidence="5">
    <location>
        <begin position="640"/>
        <end position="743"/>
    </location>
</feature>
<feature type="domain" description="PTHB1 platform" evidence="4">
    <location>
        <begin position="530"/>
        <end position="638"/>
    </location>
</feature>
<dbReference type="Proteomes" id="UP000541811">
    <property type="component" value="Unassembled WGS sequence"/>
</dbReference>
<dbReference type="Pfam" id="PF23338">
    <property type="entry name" value="PTHB1_hp"/>
    <property type="match status" value="1"/>
</dbReference>
<evidence type="ECO:0000259" key="6">
    <source>
        <dbReference type="Pfam" id="PF23339"/>
    </source>
</evidence>
<evidence type="ECO:0000259" key="3">
    <source>
        <dbReference type="Pfam" id="PF14728"/>
    </source>
</evidence>
<dbReference type="GO" id="GO:0034464">
    <property type="term" value="C:BBSome"/>
    <property type="evidence" value="ECO:0007669"/>
    <property type="project" value="InterPro"/>
</dbReference>
<dbReference type="InterPro" id="IPR055364">
    <property type="entry name" value="PTHB1_CtH_dom"/>
</dbReference>
<evidence type="ECO:0000256" key="1">
    <source>
        <dbReference type="SAM" id="Coils"/>
    </source>
</evidence>
<evidence type="ECO:0000259" key="2">
    <source>
        <dbReference type="Pfam" id="PF14727"/>
    </source>
</evidence>
<evidence type="ECO:0000313" key="7">
    <source>
        <dbReference type="EMBL" id="NXK18171.1"/>
    </source>
</evidence>
<evidence type="ECO:0000259" key="5">
    <source>
        <dbReference type="Pfam" id="PF23338"/>
    </source>
</evidence>
<feature type="domain" description="PTHB1 GAE" evidence="3">
    <location>
        <begin position="435"/>
        <end position="527"/>
    </location>
</feature>
<dbReference type="GO" id="GO:0016020">
    <property type="term" value="C:membrane"/>
    <property type="evidence" value="ECO:0007669"/>
    <property type="project" value="TreeGrafter"/>
</dbReference>
<organism evidence="7 8">
    <name type="scientific">Arenaria interpres</name>
    <name type="common">Ruddy turnstone</name>
    <name type="synonym">Tringa interpres</name>
    <dbReference type="NCBI Taxonomy" id="54971"/>
    <lineage>
        <taxon>Eukaryota</taxon>
        <taxon>Metazoa</taxon>
        <taxon>Chordata</taxon>
        <taxon>Craniata</taxon>
        <taxon>Vertebrata</taxon>
        <taxon>Euteleostomi</taxon>
        <taxon>Archelosauria</taxon>
        <taxon>Archosauria</taxon>
        <taxon>Dinosauria</taxon>
        <taxon>Saurischia</taxon>
        <taxon>Theropoda</taxon>
        <taxon>Coelurosauria</taxon>
        <taxon>Aves</taxon>
        <taxon>Neognathae</taxon>
        <taxon>Neoaves</taxon>
        <taxon>Charadriiformes</taxon>
        <taxon>Scolopacidae</taxon>
        <taxon>Arenaria</taxon>
    </lineage>
</organism>
<accession>A0A7L0HD09</accession>
<dbReference type="AlphaFoldDB" id="A0A7L0HD09"/>
<keyword evidence="8" id="KW-1185">Reference proteome</keyword>
<feature type="non-terminal residue" evidence="7">
    <location>
        <position position="1"/>
    </location>
</feature>
<evidence type="ECO:0000313" key="8">
    <source>
        <dbReference type="Proteomes" id="UP000541811"/>
    </source>
</evidence>
<dbReference type="InterPro" id="IPR028073">
    <property type="entry name" value="PHTB1_N_dom"/>
</dbReference>
<dbReference type="PANTHER" id="PTHR20991:SF0">
    <property type="entry name" value="PROTEIN PTHB1"/>
    <property type="match status" value="1"/>
</dbReference>
<proteinExistence type="predicted"/>
<comment type="caution">
    <text evidence="7">The sequence shown here is derived from an EMBL/GenBank/DDBJ whole genome shotgun (WGS) entry which is preliminary data.</text>
</comment>
<dbReference type="InterPro" id="IPR055362">
    <property type="entry name" value="PTHB1_pf_dom"/>
</dbReference>
<gene>
    <name evidence="7" type="primary">Bbs9</name>
    <name evidence="7" type="ORF">AREINT_R05475</name>
</gene>
<feature type="coiled-coil region" evidence="1">
    <location>
        <begin position="371"/>
        <end position="398"/>
    </location>
</feature>
<dbReference type="Pfam" id="PF23337">
    <property type="entry name" value="PTHB1_pf"/>
    <property type="match status" value="1"/>
</dbReference>
<dbReference type="InterPro" id="IPR055363">
    <property type="entry name" value="PTHB1_hp_dom"/>
</dbReference>
<dbReference type="GO" id="GO:0060271">
    <property type="term" value="P:cilium assembly"/>
    <property type="evidence" value="ECO:0007669"/>
    <property type="project" value="TreeGrafter"/>
</dbReference>
<feature type="domain" description="PTHB1 C-terminal helix bundle" evidence="6">
    <location>
        <begin position="745"/>
        <end position="820"/>
    </location>
</feature>
<dbReference type="InterPro" id="IPR028074">
    <property type="entry name" value="PHTB1_GAE_dom"/>
</dbReference>
<sequence length="842" mass="94125">MSLFKARDWWSTILGEKEEFDQGCLCVADVDNSGSGQDKIIVGSYMGYLRIFNPHPVKPGEGIQPEDLLLEVQLREPILQVEVGKFVSGTEGLHLAVLHCRKLCVYAVSGTLGNVEHGNQYQIKLMYEHNLQRTACNMTYGPFGGVKGRDLICIQSMDGMLMLFEQESYAFGRFLPGFLLPGPLTYSSRTDSFITVSSCRQVESYKYQVLAFATDADERQETEQQKLSSGKRVTVDWVLNIGEQALDICVVSFNQAVSSVFVLGERNFFCLKDNGQIRFMKKLDYSPSCFIPYCSVKEGTINTLVANHSKMLNVYQDVTLKWATQLPHVPVSVKVANLQDLKGVIVTLSDDGHLQCSYLGTDPSLFQAPRVESREINYEEFEAEMKELQKIIKEATKTQDMLPKSEKHRDLIVTAEVSPDLDAESQAVDSEVKAEAVPSVTVKVTVQSRVTAQKPSLVVCVQAPLAVTCDQFVFDDLEPDSSETVVVSAFLKGNCSPSDLEGSCVVSYNTPTELNPEGIPRVAQCNFRLPLRLVCSPAQPSKAANHKLTIDTNKPPVSFLTIFPDFVDPSSEDDQVNVLGFQFSTSSKTTLLASKTSQRYRIQSDQLEDLWLITKELMLRLEEHFKKQNCKDFACTFSGSIPLQEYFELIDRHFELRLNAEKFQELLSERAVQFRAIERRLLTRFKDKTPAPLQHLDTLLEGTFREVIALADAAEENQANMFQAFTKLRSATRLMVTLIGLWQKLSADQVAILEATFLPLAEDTPELGWEEAVDAAISYLLRTCLSKSSKEQALNLSSQLCMPKDTSRLKKNITLFCDRLAKGGRLSFSTDSAAQQPAVMPG</sequence>
<dbReference type="Pfam" id="PF14728">
    <property type="entry name" value="PTHB1_GAE"/>
    <property type="match status" value="1"/>
</dbReference>
<dbReference type="EMBL" id="VXAK01005014">
    <property type="protein sequence ID" value="NXK18171.1"/>
    <property type="molecule type" value="Genomic_DNA"/>
</dbReference>